<accession>A0ACC2Q435</accession>
<evidence type="ECO:0000313" key="2">
    <source>
        <dbReference type="Proteomes" id="UP001231649"/>
    </source>
</evidence>
<reference evidence="1" key="1">
    <citation type="submission" date="2023-03" db="EMBL/GenBank/DDBJ databases">
        <title>Chromosome-level genomes of two armyworms, Mythimna separata and Mythimna loreyi, provide insights into the biosynthesis and reception of sex pheromones.</title>
        <authorList>
            <person name="Zhao H."/>
        </authorList>
    </citation>
    <scope>NUCLEOTIDE SEQUENCE</scope>
    <source>
        <strain evidence="1">BeijingLab</strain>
    </source>
</reference>
<protein>
    <submittedName>
        <fullName evidence="1">Uncharacterized protein</fullName>
    </submittedName>
</protein>
<keyword evidence="2" id="KW-1185">Reference proteome</keyword>
<sequence length="363" mass="41549">MPSSINFEQKVIIGKDRDSAVQTALTGNTVYSLPKWTARKNMVDLVLMIMDEDGPLPMYNMRPAKKTRNAADQFEDEQQGEYEARGQPPHGQIERVHTHNNAYPKMYDELDKRRSIAQFDDEQQGQYEARGQPPHGQIERVHTHNNAYPKMYDELDKRRSIAQVGIPGMDTRQIALRGAATYSSNQNEISKFDPTCPKCIKRKKRIEEERKKKGRVCKKCKDKKIRKESRNKLERVTKQRNPKPRKQQSRCKSTLRSRPCIICSNKCFQCYLAAETKSVSTFKSNENLLSTPVQEIVPTNLTTGINIRENNEKPVLNSKTSQKKKIGKKPGSSKSDVNPDTETGPSVSSYNSFMSIEHEPMIE</sequence>
<evidence type="ECO:0000313" key="1">
    <source>
        <dbReference type="EMBL" id="KAJ8705500.1"/>
    </source>
</evidence>
<comment type="caution">
    <text evidence="1">The sequence shown here is derived from an EMBL/GenBank/DDBJ whole genome shotgun (WGS) entry which is preliminary data.</text>
</comment>
<organism evidence="1 2">
    <name type="scientific">Mythimna loreyi</name>
    <dbReference type="NCBI Taxonomy" id="667449"/>
    <lineage>
        <taxon>Eukaryota</taxon>
        <taxon>Metazoa</taxon>
        <taxon>Ecdysozoa</taxon>
        <taxon>Arthropoda</taxon>
        <taxon>Hexapoda</taxon>
        <taxon>Insecta</taxon>
        <taxon>Pterygota</taxon>
        <taxon>Neoptera</taxon>
        <taxon>Endopterygota</taxon>
        <taxon>Lepidoptera</taxon>
        <taxon>Glossata</taxon>
        <taxon>Ditrysia</taxon>
        <taxon>Noctuoidea</taxon>
        <taxon>Noctuidae</taxon>
        <taxon>Noctuinae</taxon>
        <taxon>Hadenini</taxon>
        <taxon>Mythimna</taxon>
    </lineage>
</organism>
<dbReference type="EMBL" id="CM056807">
    <property type="protein sequence ID" value="KAJ8705500.1"/>
    <property type="molecule type" value="Genomic_DNA"/>
</dbReference>
<dbReference type="Proteomes" id="UP001231649">
    <property type="component" value="Chromosome 31"/>
</dbReference>
<proteinExistence type="predicted"/>
<name>A0ACC2Q435_9NEOP</name>
<gene>
    <name evidence="1" type="ORF">PYW08_012546</name>
</gene>